<evidence type="ECO:0000313" key="2">
    <source>
        <dbReference type="EMBL" id="NHM13216.1"/>
    </source>
</evidence>
<feature type="domain" description="HTH cro/C1-type" evidence="1">
    <location>
        <begin position="34"/>
        <end position="89"/>
    </location>
</feature>
<dbReference type="PROSITE" id="PS50943">
    <property type="entry name" value="HTH_CROC1"/>
    <property type="match status" value="1"/>
</dbReference>
<organism evidence="3 5">
    <name type="scientific">Xiamenia xianingshaonis</name>
    <dbReference type="NCBI Taxonomy" id="2682776"/>
    <lineage>
        <taxon>Bacteria</taxon>
        <taxon>Bacillati</taxon>
        <taxon>Actinomycetota</taxon>
        <taxon>Coriobacteriia</taxon>
        <taxon>Eggerthellales</taxon>
        <taxon>Eggerthellaceae</taxon>
        <taxon>Xiamenia</taxon>
    </lineage>
</organism>
<dbReference type="InterPro" id="IPR001387">
    <property type="entry name" value="Cro/C1-type_HTH"/>
</dbReference>
<dbReference type="Gene3D" id="1.10.260.40">
    <property type="entry name" value="lambda repressor-like DNA-binding domains"/>
    <property type="match status" value="1"/>
</dbReference>
<dbReference type="Proteomes" id="UP000636394">
    <property type="component" value="Unassembled WGS sequence"/>
</dbReference>
<reference evidence="2 4" key="1">
    <citation type="submission" date="2019-11" db="EMBL/GenBank/DDBJ databases">
        <title>Eggerthellaceae novel genus isolated from the rectal contents of marmort.</title>
        <authorList>
            <person name="Zhang G."/>
        </authorList>
    </citation>
    <scope>NUCLEOTIDE SEQUENCE [LARGE SCALE GENOMIC DNA]</scope>
    <source>
        <strain evidence="2">Zg-886</strain>
        <strain evidence="4">zg-886</strain>
    </source>
</reference>
<dbReference type="Proteomes" id="UP000671910">
    <property type="component" value="Chromosome"/>
</dbReference>
<evidence type="ECO:0000313" key="5">
    <source>
        <dbReference type="Proteomes" id="UP000671910"/>
    </source>
</evidence>
<accession>A0A9E6MRM5</accession>
<dbReference type="SMART" id="SM00530">
    <property type="entry name" value="HTH_XRE"/>
    <property type="match status" value="1"/>
</dbReference>
<evidence type="ECO:0000313" key="3">
    <source>
        <dbReference type="EMBL" id="QTU84694.1"/>
    </source>
</evidence>
<evidence type="ECO:0000259" key="1">
    <source>
        <dbReference type="PROSITE" id="PS50943"/>
    </source>
</evidence>
<dbReference type="AlphaFoldDB" id="A0A9E6MRM5"/>
<dbReference type="RefSeq" id="WP_165059525.1">
    <property type="nucleotide sequence ID" value="NZ_CP072829.1"/>
</dbReference>
<dbReference type="EMBL" id="WPCR01000001">
    <property type="protein sequence ID" value="NHM13216.1"/>
    <property type="molecule type" value="Genomic_DNA"/>
</dbReference>
<reference evidence="3" key="2">
    <citation type="submission" date="2021-04" db="EMBL/GenBank/DDBJ databases">
        <title>Novel species in family Eggerthellaceae.</title>
        <authorList>
            <person name="Zhang G."/>
        </authorList>
    </citation>
    <scope>NUCLEOTIDE SEQUENCE</scope>
    <source>
        <strain evidence="3">Zg-886</strain>
    </source>
</reference>
<keyword evidence="4" id="KW-1185">Reference proteome</keyword>
<sequence>MADLQEYLAKRGISSAQMDEARRDTQAKIDAYTLREARKASHMTQVQLAQAMGVSQNRVSRIESGDLDAMSVDSLRRYVNALGGSLTLVATLPTGQVRLT</sequence>
<dbReference type="EMBL" id="CP072829">
    <property type="protein sequence ID" value="QTU84694.1"/>
    <property type="molecule type" value="Genomic_DNA"/>
</dbReference>
<dbReference type="InterPro" id="IPR000943">
    <property type="entry name" value="RNA_pol_sigma70"/>
</dbReference>
<dbReference type="CDD" id="cd00093">
    <property type="entry name" value="HTH_XRE"/>
    <property type="match status" value="1"/>
</dbReference>
<dbReference type="Pfam" id="PF01381">
    <property type="entry name" value="HTH_3"/>
    <property type="match status" value="1"/>
</dbReference>
<dbReference type="InterPro" id="IPR010982">
    <property type="entry name" value="Lambda_DNA-bd_dom_sf"/>
</dbReference>
<proteinExistence type="predicted"/>
<dbReference type="GO" id="GO:0003677">
    <property type="term" value="F:DNA binding"/>
    <property type="evidence" value="ECO:0007669"/>
    <property type="project" value="InterPro"/>
</dbReference>
<dbReference type="PROSITE" id="PS00716">
    <property type="entry name" value="SIGMA70_2"/>
    <property type="match status" value="1"/>
</dbReference>
<name>A0A9E6MRM5_9ACTN</name>
<evidence type="ECO:0000313" key="4">
    <source>
        <dbReference type="Proteomes" id="UP000636394"/>
    </source>
</evidence>
<dbReference type="SUPFAM" id="SSF47413">
    <property type="entry name" value="lambda repressor-like DNA-binding domains"/>
    <property type="match status" value="1"/>
</dbReference>
<dbReference type="GO" id="GO:0006352">
    <property type="term" value="P:DNA-templated transcription initiation"/>
    <property type="evidence" value="ECO:0007669"/>
    <property type="project" value="InterPro"/>
</dbReference>
<dbReference type="KEGG" id="ebz:J7S26_01850"/>
<dbReference type="GO" id="GO:0003700">
    <property type="term" value="F:DNA-binding transcription factor activity"/>
    <property type="evidence" value="ECO:0007669"/>
    <property type="project" value="InterPro"/>
</dbReference>
<gene>
    <name evidence="2" type="ORF">GMI68_00250</name>
    <name evidence="3" type="ORF">J7S26_01850</name>
</gene>
<protein>
    <submittedName>
        <fullName evidence="2">Helix-turn-helix domain-containing protein</fullName>
    </submittedName>
    <submittedName>
        <fullName evidence="3">Helix-turn-helix transcriptional regulator</fullName>
    </submittedName>
</protein>